<evidence type="ECO:0000256" key="1">
    <source>
        <dbReference type="ARBA" id="ARBA00022475"/>
    </source>
</evidence>
<dbReference type="EMBL" id="RSCK01000003">
    <property type="protein sequence ID" value="RUT14097.1"/>
    <property type="molecule type" value="Genomic_DNA"/>
</dbReference>
<evidence type="ECO:0000313" key="9">
    <source>
        <dbReference type="EMBL" id="RUT14097.1"/>
    </source>
</evidence>
<keyword evidence="5" id="KW-0448">Lipopolysaccharide biosynthesis</keyword>
<dbReference type="PANTHER" id="PTHR48090">
    <property type="entry name" value="UNDECAPRENYL-PHOSPHATE 4-DEOXY-4-FORMAMIDO-L-ARABINOSE TRANSFERASE-RELATED"/>
    <property type="match status" value="1"/>
</dbReference>
<dbReference type="InterPro" id="IPR001173">
    <property type="entry name" value="Glyco_trans_2-like"/>
</dbReference>
<sequence length="280" mass="32034">MKSIKSLPTPVSPFLSHSVTIVIPCLNEEGNLEKLFQTLHQTFQNLEFTLPVLLIDDGSTDNTPQVLSRLCAQYPYLKTIRHPHKQGVTRVWKTAIAHVNTEWIFWGQADLESDFQTDVPLLLEACTSGVDGVAGWRQQRGDGKVMASKFANLACRMFFGLKIHDMNWIKLVRRDILAEIPFNIVTHRYLLAILAGWGYNITEVLTPWHPRFSGKSKFGRGRLMTSAISFLRALCWFHVERQLYQPHLYISAAFKAICVGFRAGREAFELQVQRDRLANY</sequence>
<name>A0AB37USG6_9CYAN</name>
<keyword evidence="10" id="KW-1185">Reference proteome</keyword>
<comment type="caution">
    <text evidence="9">The sequence shown here is derived from an EMBL/GenBank/DDBJ whole genome shotgun (WGS) entry which is preliminary data.</text>
</comment>
<dbReference type="GO" id="GO:0005886">
    <property type="term" value="C:plasma membrane"/>
    <property type="evidence" value="ECO:0007669"/>
    <property type="project" value="TreeGrafter"/>
</dbReference>
<dbReference type="Gene3D" id="3.90.550.10">
    <property type="entry name" value="Spore Coat Polysaccharide Biosynthesis Protein SpsA, Chain A"/>
    <property type="match status" value="1"/>
</dbReference>
<evidence type="ECO:0000313" key="10">
    <source>
        <dbReference type="Proteomes" id="UP000282574"/>
    </source>
</evidence>
<dbReference type="InterPro" id="IPR029044">
    <property type="entry name" value="Nucleotide-diphossugar_trans"/>
</dbReference>
<feature type="domain" description="Glycosyltransferase 2-like" evidence="8">
    <location>
        <begin position="20"/>
        <end position="144"/>
    </location>
</feature>
<keyword evidence="1" id="KW-1003">Cell membrane</keyword>
<keyword evidence="2 9" id="KW-0328">Glycosyltransferase</keyword>
<keyword evidence="4" id="KW-0812">Transmembrane</keyword>
<dbReference type="RefSeq" id="WP_106166026.1">
    <property type="nucleotide sequence ID" value="NZ_JAVKZF010000005.1"/>
</dbReference>
<dbReference type="SUPFAM" id="SSF53448">
    <property type="entry name" value="Nucleotide-diphospho-sugar transferases"/>
    <property type="match status" value="1"/>
</dbReference>
<accession>A0AB37USG6</accession>
<keyword evidence="6" id="KW-1133">Transmembrane helix</keyword>
<dbReference type="Pfam" id="PF00535">
    <property type="entry name" value="Glycos_transf_2"/>
    <property type="match status" value="1"/>
</dbReference>
<evidence type="ECO:0000256" key="3">
    <source>
        <dbReference type="ARBA" id="ARBA00022679"/>
    </source>
</evidence>
<evidence type="ECO:0000256" key="6">
    <source>
        <dbReference type="ARBA" id="ARBA00022989"/>
    </source>
</evidence>
<dbReference type="PANTHER" id="PTHR48090:SF3">
    <property type="entry name" value="UNDECAPRENYL-PHOSPHATE 4-DEOXY-4-FORMAMIDO-L-ARABINOSE TRANSFERASE"/>
    <property type="match status" value="1"/>
</dbReference>
<keyword evidence="7" id="KW-0472">Membrane</keyword>
<dbReference type="GO" id="GO:0009103">
    <property type="term" value="P:lipopolysaccharide biosynthetic process"/>
    <property type="evidence" value="ECO:0007669"/>
    <property type="project" value="UniProtKB-KW"/>
</dbReference>
<dbReference type="GO" id="GO:0099621">
    <property type="term" value="F:undecaprenyl-phosphate 4-deoxy-4-formamido-L-arabinose transferase activity"/>
    <property type="evidence" value="ECO:0007669"/>
    <property type="project" value="TreeGrafter"/>
</dbReference>
<proteinExistence type="predicted"/>
<evidence type="ECO:0000259" key="8">
    <source>
        <dbReference type="Pfam" id="PF00535"/>
    </source>
</evidence>
<dbReference type="CDD" id="cd04179">
    <property type="entry name" value="DPM_DPG-synthase_like"/>
    <property type="match status" value="1"/>
</dbReference>
<evidence type="ECO:0000256" key="2">
    <source>
        <dbReference type="ARBA" id="ARBA00022676"/>
    </source>
</evidence>
<keyword evidence="3" id="KW-0808">Transferase</keyword>
<gene>
    <name evidence="9" type="primary">dmt</name>
    <name evidence="9" type="ORF">DSM107010_05800</name>
</gene>
<dbReference type="Proteomes" id="UP000282574">
    <property type="component" value="Unassembled WGS sequence"/>
</dbReference>
<evidence type="ECO:0000256" key="5">
    <source>
        <dbReference type="ARBA" id="ARBA00022985"/>
    </source>
</evidence>
<dbReference type="InterPro" id="IPR050256">
    <property type="entry name" value="Glycosyltransferase_2"/>
</dbReference>
<evidence type="ECO:0000256" key="4">
    <source>
        <dbReference type="ARBA" id="ARBA00022692"/>
    </source>
</evidence>
<dbReference type="AlphaFoldDB" id="A0AB37USG6"/>
<organism evidence="9 10">
    <name type="scientific">Chroococcidiopsis cubana SAG 39.79</name>
    <dbReference type="NCBI Taxonomy" id="388085"/>
    <lineage>
        <taxon>Bacteria</taxon>
        <taxon>Bacillati</taxon>
        <taxon>Cyanobacteriota</taxon>
        <taxon>Cyanophyceae</taxon>
        <taxon>Chroococcidiopsidales</taxon>
        <taxon>Chroococcidiopsidaceae</taxon>
        <taxon>Chroococcidiopsis</taxon>
    </lineage>
</organism>
<protein>
    <submittedName>
        <fullName evidence="9">Dolichol-phosphate mannosyltransferase</fullName>
    </submittedName>
</protein>
<reference evidence="9 10" key="1">
    <citation type="journal article" date="2019" name="Genome Biol. Evol.">
        <title>Day and night: Metabolic profiles and evolutionary relationships of six axenic non-marine cyanobacteria.</title>
        <authorList>
            <person name="Will S.E."/>
            <person name="Henke P."/>
            <person name="Boedeker C."/>
            <person name="Huang S."/>
            <person name="Brinkmann H."/>
            <person name="Rohde M."/>
            <person name="Jarek M."/>
            <person name="Friedl T."/>
            <person name="Seufert S."/>
            <person name="Schumacher M."/>
            <person name="Overmann J."/>
            <person name="Neumann-Schaal M."/>
            <person name="Petersen J."/>
        </authorList>
    </citation>
    <scope>NUCLEOTIDE SEQUENCE [LARGE SCALE GENOMIC DNA]</scope>
    <source>
        <strain evidence="9 10">SAG 39.79</strain>
    </source>
</reference>
<evidence type="ECO:0000256" key="7">
    <source>
        <dbReference type="ARBA" id="ARBA00023136"/>
    </source>
</evidence>